<comment type="caution">
    <text evidence="15">The sequence shown here is derived from an EMBL/GenBank/DDBJ whole genome shotgun (WGS) entry which is preliminary data.</text>
</comment>
<organism evidence="15 16">
    <name type="scientific">[Myrmecia] bisecta</name>
    <dbReference type="NCBI Taxonomy" id="41462"/>
    <lineage>
        <taxon>Eukaryota</taxon>
        <taxon>Viridiplantae</taxon>
        <taxon>Chlorophyta</taxon>
        <taxon>core chlorophytes</taxon>
        <taxon>Trebouxiophyceae</taxon>
        <taxon>Trebouxiales</taxon>
        <taxon>Trebouxiaceae</taxon>
        <taxon>Myrmecia</taxon>
    </lineage>
</organism>
<dbReference type="PRINTS" id="PR00363">
    <property type="entry name" value="CYTOCHROMEB5"/>
</dbReference>
<dbReference type="Gene3D" id="2.60.40.650">
    <property type="match status" value="1"/>
</dbReference>
<dbReference type="InterPro" id="IPR005066">
    <property type="entry name" value="MoCF_OxRdtse_dimer"/>
</dbReference>
<dbReference type="Pfam" id="PF00174">
    <property type="entry name" value="Oxidored_molyb"/>
    <property type="match status" value="1"/>
</dbReference>
<protein>
    <recommendedName>
        <fullName evidence="6">sulfite oxidase</fullName>
        <ecNumber evidence="6">1.8.3.1</ecNumber>
    </recommendedName>
</protein>
<dbReference type="Gene3D" id="3.90.420.10">
    <property type="entry name" value="Oxidoreductase, molybdopterin-binding domain"/>
    <property type="match status" value="1"/>
</dbReference>
<dbReference type="InterPro" id="IPR036374">
    <property type="entry name" value="OxRdtase_Mopterin-bd_sf"/>
</dbReference>
<feature type="compositionally biased region" description="Basic and acidic residues" evidence="13">
    <location>
        <begin position="27"/>
        <end position="40"/>
    </location>
</feature>
<dbReference type="SUPFAM" id="SSF81296">
    <property type="entry name" value="E set domains"/>
    <property type="match status" value="1"/>
</dbReference>
<evidence type="ECO:0000256" key="12">
    <source>
        <dbReference type="ARBA" id="ARBA00023128"/>
    </source>
</evidence>
<comment type="cofactor">
    <cofactor evidence="1">
        <name>Mo-molybdopterin</name>
        <dbReference type="ChEBI" id="CHEBI:71302"/>
    </cofactor>
</comment>
<evidence type="ECO:0000313" key="16">
    <source>
        <dbReference type="Proteomes" id="UP001489004"/>
    </source>
</evidence>
<dbReference type="PANTHER" id="PTHR19372:SF7">
    <property type="entry name" value="SULFITE OXIDASE, MITOCHONDRIAL"/>
    <property type="match status" value="1"/>
</dbReference>
<dbReference type="InterPro" id="IPR001199">
    <property type="entry name" value="Cyt_B5-like_heme/steroid-bd"/>
</dbReference>
<dbReference type="FunFam" id="3.90.420.10:FF:000002">
    <property type="entry name" value="sulfite oxidase, mitochondrial"/>
    <property type="match status" value="1"/>
</dbReference>
<keyword evidence="10" id="KW-0560">Oxidoreductase</keyword>
<gene>
    <name evidence="15" type="ORF">WJX72_010318</name>
</gene>
<dbReference type="GO" id="GO:0006790">
    <property type="term" value="P:sulfur compound metabolic process"/>
    <property type="evidence" value="ECO:0007669"/>
    <property type="project" value="TreeGrafter"/>
</dbReference>
<dbReference type="GO" id="GO:0043546">
    <property type="term" value="F:molybdopterin cofactor binding"/>
    <property type="evidence" value="ECO:0007669"/>
    <property type="project" value="InterPro"/>
</dbReference>
<evidence type="ECO:0000256" key="1">
    <source>
        <dbReference type="ARBA" id="ARBA00001924"/>
    </source>
</evidence>
<proteinExistence type="predicted"/>
<keyword evidence="16" id="KW-1185">Reference proteome</keyword>
<dbReference type="PRINTS" id="PR00407">
    <property type="entry name" value="EUMOPTERIN"/>
</dbReference>
<dbReference type="EMBL" id="JALJOR010000002">
    <property type="protein sequence ID" value="KAK9824449.1"/>
    <property type="molecule type" value="Genomic_DNA"/>
</dbReference>
<evidence type="ECO:0000256" key="4">
    <source>
        <dbReference type="ARBA" id="ARBA00004971"/>
    </source>
</evidence>
<dbReference type="AlphaFoldDB" id="A0AAW1QSJ4"/>
<dbReference type="Gene3D" id="3.10.120.10">
    <property type="entry name" value="Cytochrome b5-like heme/steroid binding domain"/>
    <property type="match status" value="1"/>
</dbReference>
<keyword evidence="11" id="KW-0408">Iron</keyword>
<dbReference type="Pfam" id="PF03404">
    <property type="entry name" value="Mo-co_dimer"/>
    <property type="match status" value="1"/>
</dbReference>
<dbReference type="InterPro" id="IPR036400">
    <property type="entry name" value="Cyt_B5-like_heme/steroid_sf"/>
</dbReference>
<dbReference type="FunFam" id="3.10.120.10:FF:000007">
    <property type="entry name" value="Sulfite oxidase, mitochondrial"/>
    <property type="match status" value="1"/>
</dbReference>
<dbReference type="InterPro" id="IPR014756">
    <property type="entry name" value="Ig_E-set"/>
</dbReference>
<dbReference type="InterPro" id="IPR008335">
    <property type="entry name" value="Mopterin_OxRdtase_euk"/>
</dbReference>
<comment type="cofactor">
    <cofactor evidence="2">
        <name>heme b</name>
        <dbReference type="ChEBI" id="CHEBI:60344"/>
    </cofactor>
</comment>
<evidence type="ECO:0000256" key="9">
    <source>
        <dbReference type="ARBA" id="ARBA00022723"/>
    </source>
</evidence>
<evidence type="ECO:0000256" key="10">
    <source>
        <dbReference type="ARBA" id="ARBA00023002"/>
    </source>
</evidence>
<dbReference type="InterPro" id="IPR022407">
    <property type="entry name" value="OxRdtase_Mopterin_BS"/>
</dbReference>
<dbReference type="GO" id="GO:0005758">
    <property type="term" value="C:mitochondrial intermembrane space"/>
    <property type="evidence" value="ECO:0007669"/>
    <property type="project" value="UniProtKB-SubCell"/>
</dbReference>
<comment type="subcellular location">
    <subcellularLocation>
        <location evidence="3">Mitochondrion intermembrane space</location>
    </subcellularLocation>
</comment>
<feature type="region of interest" description="Disordered" evidence="13">
    <location>
        <begin position="17"/>
        <end position="40"/>
    </location>
</feature>
<evidence type="ECO:0000256" key="3">
    <source>
        <dbReference type="ARBA" id="ARBA00004569"/>
    </source>
</evidence>
<reference evidence="15 16" key="1">
    <citation type="journal article" date="2024" name="Nat. Commun.">
        <title>Phylogenomics reveals the evolutionary origins of lichenization in chlorophyte algae.</title>
        <authorList>
            <person name="Puginier C."/>
            <person name="Libourel C."/>
            <person name="Otte J."/>
            <person name="Skaloud P."/>
            <person name="Haon M."/>
            <person name="Grisel S."/>
            <person name="Petersen M."/>
            <person name="Berrin J.G."/>
            <person name="Delaux P.M."/>
            <person name="Dal Grande F."/>
            <person name="Keller J."/>
        </authorList>
    </citation>
    <scope>NUCLEOTIDE SEQUENCE [LARGE SCALE GENOMIC DNA]</scope>
    <source>
        <strain evidence="15 16">SAG 2043</strain>
    </source>
</reference>
<evidence type="ECO:0000256" key="8">
    <source>
        <dbReference type="ARBA" id="ARBA00022617"/>
    </source>
</evidence>
<evidence type="ECO:0000256" key="7">
    <source>
        <dbReference type="ARBA" id="ARBA00022505"/>
    </source>
</evidence>
<accession>A0AAW1QSJ4</accession>
<dbReference type="SUPFAM" id="SSF56524">
    <property type="entry name" value="Oxidoreductase molybdopterin-binding domain"/>
    <property type="match status" value="1"/>
</dbReference>
<evidence type="ECO:0000256" key="13">
    <source>
        <dbReference type="SAM" id="MobiDB-lite"/>
    </source>
</evidence>
<dbReference type="PANTHER" id="PTHR19372">
    <property type="entry name" value="SULFITE REDUCTASE"/>
    <property type="match status" value="1"/>
</dbReference>
<comment type="pathway">
    <text evidence="4">Energy metabolism; sulfur metabolism.</text>
</comment>
<evidence type="ECO:0000256" key="2">
    <source>
        <dbReference type="ARBA" id="ARBA00001970"/>
    </source>
</evidence>
<keyword evidence="8" id="KW-0349">Heme</keyword>
<dbReference type="SMART" id="SM01117">
    <property type="entry name" value="Cyt-b5"/>
    <property type="match status" value="1"/>
</dbReference>
<evidence type="ECO:0000256" key="11">
    <source>
        <dbReference type="ARBA" id="ARBA00023004"/>
    </source>
</evidence>
<sequence length="498" mass="54777">MFTADGPNWRCEAAAAPQIAAPQPAKGKKDTSKVYTKEEVAKHKTRDSRIWVTHQGKVYDVSDWADLHPGGAQRLMLAAGGPLEPFWAMYQQHNQPAVRNILQQFQIGELEGGAAASQPVEDPYKGEPERHPILIVRTQKPFNAETPKDILAEHLITPNEFFFVRNHLPVPHVDASSYSLRIEGEGLRALHLSLEDLKTKFKKHSIIATLQCSGNRRDDMAQVKPIKGLDWDVGAIGTAVWGGVRLRDVLRAAGMDDEAANSEVQHIQFEGLDQDESSTHYGASIPIEKAVDPFGDVLLAYEMNGSPLPADHGYPVRVVVPGVTGARSVKWLARVVASKEESSSHWQQKDYKSFSPNVDWDNVDWSSAPALQETNVQSAITEPKPGAKVGAGMDLPVKGYAFSGGGRPIIRVDVSADGGKTWTTAELQRAEQQQRHRAWGWTLWNAEVPVPADQKGPVQLMAKATDSSYNSQPDTAGPIWNLRGVVNNAWHRVDVDAE</sequence>
<dbReference type="SUPFAM" id="SSF55856">
    <property type="entry name" value="Cytochrome b5-like heme/steroid binding domain"/>
    <property type="match status" value="1"/>
</dbReference>
<dbReference type="GO" id="GO:0008482">
    <property type="term" value="F:sulfite oxidase activity"/>
    <property type="evidence" value="ECO:0007669"/>
    <property type="project" value="UniProtKB-EC"/>
</dbReference>
<dbReference type="Proteomes" id="UP001489004">
    <property type="component" value="Unassembled WGS sequence"/>
</dbReference>
<keyword evidence="7" id="KW-0500">Molybdenum</keyword>
<keyword evidence="9" id="KW-0479">Metal-binding</keyword>
<evidence type="ECO:0000256" key="5">
    <source>
        <dbReference type="ARBA" id="ARBA00011738"/>
    </source>
</evidence>
<evidence type="ECO:0000256" key="6">
    <source>
        <dbReference type="ARBA" id="ARBA00012505"/>
    </source>
</evidence>
<name>A0AAW1QSJ4_9CHLO</name>
<comment type="subunit">
    <text evidence="5">Homodimer.</text>
</comment>
<dbReference type="PROSITE" id="PS00559">
    <property type="entry name" value="MOLYBDOPTERIN_EUK"/>
    <property type="match status" value="1"/>
</dbReference>
<dbReference type="Pfam" id="PF00173">
    <property type="entry name" value="Cyt-b5"/>
    <property type="match status" value="1"/>
</dbReference>
<feature type="domain" description="Cytochrome b5 heme-binding" evidence="14">
    <location>
        <begin position="32"/>
        <end position="111"/>
    </location>
</feature>
<dbReference type="CDD" id="cd02111">
    <property type="entry name" value="eukary_SO_Moco"/>
    <property type="match status" value="1"/>
</dbReference>
<dbReference type="PROSITE" id="PS50255">
    <property type="entry name" value="CYTOCHROME_B5_2"/>
    <property type="match status" value="1"/>
</dbReference>
<evidence type="ECO:0000313" key="15">
    <source>
        <dbReference type="EMBL" id="KAK9824449.1"/>
    </source>
</evidence>
<evidence type="ECO:0000259" key="14">
    <source>
        <dbReference type="PROSITE" id="PS50255"/>
    </source>
</evidence>
<dbReference type="EC" id="1.8.3.1" evidence="6"/>
<dbReference type="GO" id="GO:0020037">
    <property type="term" value="F:heme binding"/>
    <property type="evidence" value="ECO:0007669"/>
    <property type="project" value="TreeGrafter"/>
</dbReference>
<dbReference type="GO" id="GO:0030151">
    <property type="term" value="F:molybdenum ion binding"/>
    <property type="evidence" value="ECO:0007669"/>
    <property type="project" value="InterPro"/>
</dbReference>
<keyword evidence="12" id="KW-0496">Mitochondrion</keyword>
<dbReference type="InterPro" id="IPR000572">
    <property type="entry name" value="OxRdtase_Mopterin-bd_dom"/>
</dbReference>